<sequence length="92" mass="10340">MALPISAGDGLDYTLLALCSTRFLFTASRHLCKESHWDNDIIHVWRNRGFLLYSCLRRGPTNSWGNILGPHVAISGVEMYYVFSSPKPGRAL</sequence>
<keyword evidence="2" id="KW-1185">Reference proteome</keyword>
<reference evidence="2" key="1">
    <citation type="journal article" date="2013" name="Nature">
        <title>Draft genome of the wheat A-genome progenitor Triticum urartu.</title>
        <authorList>
            <person name="Ling H.Q."/>
            <person name="Zhao S."/>
            <person name="Liu D."/>
            <person name="Wang J."/>
            <person name="Sun H."/>
            <person name="Zhang C."/>
            <person name="Fan H."/>
            <person name="Li D."/>
            <person name="Dong L."/>
            <person name="Tao Y."/>
            <person name="Gao C."/>
            <person name="Wu H."/>
            <person name="Li Y."/>
            <person name="Cui Y."/>
            <person name="Guo X."/>
            <person name="Zheng S."/>
            <person name="Wang B."/>
            <person name="Yu K."/>
            <person name="Liang Q."/>
            <person name="Yang W."/>
            <person name="Lou X."/>
            <person name="Chen J."/>
            <person name="Feng M."/>
            <person name="Jian J."/>
            <person name="Zhang X."/>
            <person name="Luo G."/>
            <person name="Jiang Y."/>
            <person name="Liu J."/>
            <person name="Wang Z."/>
            <person name="Sha Y."/>
            <person name="Zhang B."/>
            <person name="Wu H."/>
            <person name="Tang D."/>
            <person name="Shen Q."/>
            <person name="Xue P."/>
            <person name="Zou S."/>
            <person name="Wang X."/>
            <person name="Liu X."/>
            <person name="Wang F."/>
            <person name="Yang Y."/>
            <person name="An X."/>
            <person name="Dong Z."/>
            <person name="Zhang K."/>
            <person name="Zhang X."/>
            <person name="Luo M.C."/>
            <person name="Dvorak J."/>
            <person name="Tong Y."/>
            <person name="Wang J."/>
            <person name="Yang H."/>
            <person name="Li Z."/>
            <person name="Wang D."/>
            <person name="Zhang A."/>
            <person name="Wang J."/>
        </authorList>
    </citation>
    <scope>NUCLEOTIDE SEQUENCE</scope>
    <source>
        <strain evidence="2">cv. G1812</strain>
    </source>
</reference>
<dbReference type="AlphaFoldDB" id="A0A8R7QUQ5"/>
<proteinExistence type="predicted"/>
<dbReference type="Gramene" id="TuG1812G0600003352.01.T01">
    <property type="protein sequence ID" value="TuG1812G0600003352.01.T01"/>
    <property type="gene ID" value="TuG1812G0600003352.01"/>
</dbReference>
<evidence type="ECO:0000313" key="2">
    <source>
        <dbReference type="Proteomes" id="UP000015106"/>
    </source>
</evidence>
<evidence type="ECO:0000313" key="1">
    <source>
        <dbReference type="EnsemblPlants" id="TuG1812G0600003352.01.T01"/>
    </source>
</evidence>
<reference evidence="1" key="2">
    <citation type="submission" date="2018-03" db="EMBL/GenBank/DDBJ databases">
        <title>The Triticum urartu genome reveals the dynamic nature of wheat genome evolution.</title>
        <authorList>
            <person name="Ling H."/>
            <person name="Ma B."/>
            <person name="Shi X."/>
            <person name="Liu H."/>
            <person name="Dong L."/>
            <person name="Sun H."/>
            <person name="Cao Y."/>
            <person name="Gao Q."/>
            <person name="Zheng S."/>
            <person name="Li Y."/>
            <person name="Yu Y."/>
            <person name="Du H."/>
            <person name="Qi M."/>
            <person name="Li Y."/>
            <person name="Yu H."/>
            <person name="Cui Y."/>
            <person name="Wang N."/>
            <person name="Chen C."/>
            <person name="Wu H."/>
            <person name="Zhao Y."/>
            <person name="Zhang J."/>
            <person name="Li Y."/>
            <person name="Zhou W."/>
            <person name="Zhang B."/>
            <person name="Hu W."/>
            <person name="Eijk M."/>
            <person name="Tang J."/>
            <person name="Witsenboer H."/>
            <person name="Zhao S."/>
            <person name="Li Z."/>
            <person name="Zhang A."/>
            <person name="Wang D."/>
            <person name="Liang C."/>
        </authorList>
    </citation>
    <scope>NUCLEOTIDE SEQUENCE [LARGE SCALE GENOMIC DNA]</scope>
    <source>
        <strain evidence="1">cv. G1812</strain>
    </source>
</reference>
<name>A0A8R7QUQ5_TRIUA</name>
<protein>
    <submittedName>
        <fullName evidence="1">Uncharacterized protein</fullName>
    </submittedName>
</protein>
<organism evidence="1 2">
    <name type="scientific">Triticum urartu</name>
    <name type="common">Red wild einkorn</name>
    <name type="synonym">Crithodium urartu</name>
    <dbReference type="NCBI Taxonomy" id="4572"/>
    <lineage>
        <taxon>Eukaryota</taxon>
        <taxon>Viridiplantae</taxon>
        <taxon>Streptophyta</taxon>
        <taxon>Embryophyta</taxon>
        <taxon>Tracheophyta</taxon>
        <taxon>Spermatophyta</taxon>
        <taxon>Magnoliopsida</taxon>
        <taxon>Liliopsida</taxon>
        <taxon>Poales</taxon>
        <taxon>Poaceae</taxon>
        <taxon>BOP clade</taxon>
        <taxon>Pooideae</taxon>
        <taxon>Triticodae</taxon>
        <taxon>Triticeae</taxon>
        <taxon>Triticinae</taxon>
        <taxon>Triticum</taxon>
    </lineage>
</organism>
<accession>A0A8R7QUQ5</accession>
<dbReference type="EnsemblPlants" id="TuG1812G0600003352.01.T01">
    <property type="protein sequence ID" value="TuG1812G0600003352.01.T01"/>
    <property type="gene ID" value="TuG1812G0600003352.01"/>
</dbReference>
<reference evidence="1" key="3">
    <citation type="submission" date="2022-06" db="UniProtKB">
        <authorList>
            <consortium name="EnsemblPlants"/>
        </authorList>
    </citation>
    <scope>IDENTIFICATION</scope>
</reference>
<dbReference type="Proteomes" id="UP000015106">
    <property type="component" value="Chromosome 6"/>
</dbReference>